<dbReference type="InterPro" id="IPR052369">
    <property type="entry name" value="UG_Glycosaminoglycan_Hydrolase"/>
</dbReference>
<dbReference type="EMBL" id="ADKO01000071">
    <property type="protein sequence ID" value="EFG17787.1"/>
    <property type="molecule type" value="Genomic_DNA"/>
</dbReference>
<evidence type="ECO:0000313" key="6">
    <source>
        <dbReference type="Proteomes" id="UP000004563"/>
    </source>
</evidence>
<evidence type="ECO:0000256" key="4">
    <source>
        <dbReference type="PIRSR" id="PIRSR610905-2"/>
    </source>
</evidence>
<feature type="binding site" evidence="4">
    <location>
        <position position="241"/>
    </location>
    <ligand>
        <name>substrate</name>
    </ligand>
</feature>
<proteinExistence type="inferred from homology"/>
<comment type="caution">
    <text evidence="5">The sequence shown here is derived from an EMBL/GenBank/DDBJ whole genome shotgun (WGS) entry which is preliminary data.</text>
</comment>
<comment type="similarity">
    <text evidence="2">Belongs to the glycosyl hydrolase 88 family.</text>
</comment>
<dbReference type="InterPro" id="IPR010905">
    <property type="entry name" value="Glyco_hydro_88"/>
</dbReference>
<accession>D4V8X4</accession>
<feature type="binding site" evidence="4">
    <location>
        <position position="259"/>
    </location>
    <ligand>
        <name>substrate</name>
    </ligand>
</feature>
<feature type="binding site" evidence="4">
    <location>
        <position position="255"/>
    </location>
    <ligand>
        <name>substrate</name>
    </ligand>
</feature>
<evidence type="ECO:0000256" key="1">
    <source>
        <dbReference type="ARBA" id="ARBA00022801"/>
    </source>
</evidence>
<dbReference type="Gene3D" id="1.50.10.10">
    <property type="match status" value="1"/>
</dbReference>
<dbReference type="AlphaFoldDB" id="D4V8X4"/>
<feature type="binding site" evidence="4">
    <location>
        <position position="183"/>
    </location>
    <ligand>
        <name>substrate</name>
    </ligand>
</feature>
<feature type="active site" description="Nucleophile" evidence="3">
    <location>
        <position position="121"/>
    </location>
</feature>
<gene>
    <name evidence="5" type="ORF">CUU_1063</name>
</gene>
<feature type="active site" description="Proton donor" evidence="3">
    <location>
        <position position="183"/>
    </location>
</feature>
<dbReference type="GO" id="GO:0000272">
    <property type="term" value="P:polysaccharide catabolic process"/>
    <property type="evidence" value="ECO:0007669"/>
    <property type="project" value="TreeGrafter"/>
</dbReference>
<dbReference type="InterPro" id="IPR012341">
    <property type="entry name" value="6hp_glycosidase-like_sf"/>
</dbReference>
<evidence type="ECO:0000256" key="3">
    <source>
        <dbReference type="PIRSR" id="PIRSR610905-1"/>
    </source>
</evidence>
<evidence type="ECO:0000313" key="5">
    <source>
        <dbReference type="EMBL" id="EFG17787.1"/>
    </source>
</evidence>
<dbReference type="PANTHER" id="PTHR36845:SF1">
    <property type="entry name" value="HYDROLASE, PUTATIVE (AFU_ORTHOLOGUE AFUA_7G05090)-RELATED"/>
    <property type="match status" value="1"/>
</dbReference>
<sequence length="410" mass="46780">MIMKSRTFFILVFIFLVSLGCFSCKTTATDDFSIDSEIAYCRSQAMRTLVSIPSLDKIPNSMDLDSIKWRYTQVGSWTCGFWPGILWYLYEDTKDNMWREAAGKVTDMIAPLAYRKAKSHDSGFIMMCSLGNGYRLTGKPEYKEGLLHAADSLAMLYNPVVGTILSWPGMVKKENWPHNTIIDNMMNLELLFWAARNGGGQYLYDIACKHAETTMKHQFRKDYSCYHVAVYDTLDGHFIKGVTHQGLSDDSMWARGQAWAIYGYTMVYRETHDVRFLDFARKVSDVYLSRIPEDMIPYWDFNAPELSSGEPKDASAAAITASALLELSTYINNSDSASFYRNKAVEMLQILSSPAYQARNKKDAFLLHSVGHMNKGWEVDASISYADYYYLEALVRLKRLKEKQSVLANL</sequence>
<feature type="binding site" evidence="4">
    <location>
        <position position="121"/>
    </location>
    <ligand>
        <name>substrate</name>
    </ligand>
</feature>
<feature type="binding site" evidence="4">
    <location>
        <position position="243"/>
    </location>
    <ligand>
        <name>substrate</name>
    </ligand>
</feature>
<dbReference type="Proteomes" id="UP000004563">
    <property type="component" value="Unassembled WGS sequence"/>
</dbReference>
<dbReference type="GO" id="GO:0052757">
    <property type="term" value="F:chondroitin hydrolase activity"/>
    <property type="evidence" value="ECO:0007669"/>
    <property type="project" value="TreeGrafter"/>
</dbReference>
<dbReference type="PROSITE" id="PS51257">
    <property type="entry name" value="PROKAR_LIPOPROTEIN"/>
    <property type="match status" value="1"/>
</dbReference>
<keyword evidence="5" id="KW-0326">Glycosidase</keyword>
<dbReference type="Pfam" id="PF07470">
    <property type="entry name" value="Glyco_hydro_88"/>
    <property type="match status" value="1"/>
</dbReference>
<reference evidence="5 6" key="1">
    <citation type="journal article" date="2011" name="J. Bacteriol.">
        <title>Draft genome sequence of Bacteroides vulgatus PC510, a strain isolated from human feces.</title>
        <authorList>
            <person name="Cuiv P.O."/>
            <person name="Klaassens E.S."/>
            <person name="Durkin A.S."/>
            <person name="Harkins D.M."/>
            <person name="Foster L."/>
            <person name="McCorrison J."/>
            <person name="Torralba M."/>
            <person name="Nelson K.E."/>
            <person name="Morrison M."/>
        </authorList>
    </citation>
    <scope>NUCLEOTIDE SEQUENCE [LARGE SCALE GENOMIC DNA]</scope>
    <source>
        <strain evidence="5 6">PC510</strain>
    </source>
</reference>
<dbReference type="SUPFAM" id="SSF48208">
    <property type="entry name" value="Six-hairpin glycosidases"/>
    <property type="match status" value="1"/>
</dbReference>
<evidence type="ECO:0000256" key="2">
    <source>
        <dbReference type="ARBA" id="ARBA00038358"/>
    </source>
</evidence>
<dbReference type="InterPro" id="IPR008928">
    <property type="entry name" value="6-hairpin_glycosidase_sf"/>
</dbReference>
<dbReference type="EC" id="3.2.1.-" evidence="5"/>
<keyword evidence="1 5" id="KW-0378">Hydrolase</keyword>
<dbReference type="PANTHER" id="PTHR36845">
    <property type="entry name" value="HYDROLASE, PUTATIVE (AFU_ORTHOLOGUE AFUA_7G05090)-RELATED"/>
    <property type="match status" value="1"/>
</dbReference>
<name>D4V8X4_PHOVU</name>
<organism evidence="5 6">
    <name type="scientific">Phocaeicola vulgatus PC510</name>
    <dbReference type="NCBI Taxonomy" id="702446"/>
    <lineage>
        <taxon>Bacteria</taxon>
        <taxon>Pseudomonadati</taxon>
        <taxon>Bacteroidota</taxon>
        <taxon>Bacteroidia</taxon>
        <taxon>Bacteroidales</taxon>
        <taxon>Bacteroidaceae</taxon>
        <taxon>Phocaeicola</taxon>
    </lineage>
</organism>
<protein>
    <submittedName>
        <fullName evidence="5">Glycosyl hydrolase, family 88</fullName>
        <ecNumber evidence="5">3.2.1.-</ecNumber>
    </submittedName>
</protein>